<evidence type="ECO:0000313" key="2">
    <source>
        <dbReference type="Proteomes" id="UP001356427"/>
    </source>
</evidence>
<organism evidence="1 2">
    <name type="scientific">Coregonus suidteri</name>
    <dbReference type="NCBI Taxonomy" id="861788"/>
    <lineage>
        <taxon>Eukaryota</taxon>
        <taxon>Metazoa</taxon>
        <taxon>Chordata</taxon>
        <taxon>Craniata</taxon>
        <taxon>Vertebrata</taxon>
        <taxon>Euteleostomi</taxon>
        <taxon>Actinopterygii</taxon>
        <taxon>Neopterygii</taxon>
        <taxon>Teleostei</taxon>
        <taxon>Protacanthopterygii</taxon>
        <taxon>Salmoniformes</taxon>
        <taxon>Salmonidae</taxon>
        <taxon>Coregoninae</taxon>
        <taxon>Coregonus</taxon>
    </lineage>
</organism>
<sequence length="74" mass="8374">MIITCRASTQKDILPLYSMFKDSFTEYKEAVRSSTLLISPYSLKQLLTLITACQVKQSTSMHSFQGSPLIQIQL</sequence>
<comment type="caution">
    <text evidence="1">The sequence shown here is derived from an EMBL/GenBank/DDBJ whole genome shotgun (WGS) entry which is preliminary data.</text>
</comment>
<gene>
    <name evidence="1" type="ORF">J4Q44_G00300650</name>
</gene>
<name>A0AAN8KWB5_9TELE</name>
<protein>
    <submittedName>
        <fullName evidence="1">Uncharacterized protein</fullName>
    </submittedName>
</protein>
<dbReference type="EMBL" id="JAGTTL010000028">
    <property type="protein sequence ID" value="KAK6300032.1"/>
    <property type="molecule type" value="Genomic_DNA"/>
</dbReference>
<proteinExistence type="predicted"/>
<accession>A0AAN8KWB5</accession>
<evidence type="ECO:0000313" key="1">
    <source>
        <dbReference type="EMBL" id="KAK6300032.1"/>
    </source>
</evidence>
<dbReference type="Proteomes" id="UP001356427">
    <property type="component" value="Unassembled WGS sequence"/>
</dbReference>
<keyword evidence="2" id="KW-1185">Reference proteome</keyword>
<reference evidence="1 2" key="1">
    <citation type="submission" date="2021-04" db="EMBL/GenBank/DDBJ databases">
        <authorList>
            <person name="De Guttry C."/>
            <person name="Zahm M."/>
            <person name="Klopp C."/>
            <person name="Cabau C."/>
            <person name="Louis A."/>
            <person name="Berthelot C."/>
            <person name="Parey E."/>
            <person name="Roest Crollius H."/>
            <person name="Montfort J."/>
            <person name="Robinson-Rechavi M."/>
            <person name="Bucao C."/>
            <person name="Bouchez O."/>
            <person name="Gislard M."/>
            <person name="Lluch J."/>
            <person name="Milhes M."/>
            <person name="Lampietro C."/>
            <person name="Lopez Roques C."/>
            <person name="Donnadieu C."/>
            <person name="Braasch I."/>
            <person name="Desvignes T."/>
            <person name="Postlethwait J."/>
            <person name="Bobe J."/>
            <person name="Wedekind C."/>
            <person name="Guiguen Y."/>
        </authorList>
    </citation>
    <scope>NUCLEOTIDE SEQUENCE [LARGE SCALE GENOMIC DNA]</scope>
    <source>
        <strain evidence="1">Cs_M1</strain>
        <tissue evidence="1">Blood</tissue>
    </source>
</reference>
<dbReference type="AlphaFoldDB" id="A0AAN8KWB5"/>